<keyword evidence="2" id="KW-1185">Reference proteome</keyword>
<accession>A0A5J9VVX0</accession>
<dbReference type="Proteomes" id="UP000324897">
    <property type="component" value="Chromosome 4"/>
</dbReference>
<dbReference type="Gramene" id="TVU40068">
    <property type="protein sequence ID" value="TVU40068"/>
    <property type="gene ID" value="EJB05_13516"/>
</dbReference>
<dbReference type="EMBL" id="RWGY01000007">
    <property type="protein sequence ID" value="TVU40068.1"/>
    <property type="molecule type" value="Genomic_DNA"/>
</dbReference>
<evidence type="ECO:0000313" key="1">
    <source>
        <dbReference type="EMBL" id="TVU40068.1"/>
    </source>
</evidence>
<name>A0A5J9VVX0_9POAL</name>
<feature type="non-terminal residue" evidence="1">
    <location>
        <position position="1"/>
    </location>
</feature>
<evidence type="ECO:0000313" key="2">
    <source>
        <dbReference type="Proteomes" id="UP000324897"/>
    </source>
</evidence>
<organism evidence="1 2">
    <name type="scientific">Eragrostis curvula</name>
    <name type="common">weeping love grass</name>
    <dbReference type="NCBI Taxonomy" id="38414"/>
    <lineage>
        <taxon>Eukaryota</taxon>
        <taxon>Viridiplantae</taxon>
        <taxon>Streptophyta</taxon>
        <taxon>Embryophyta</taxon>
        <taxon>Tracheophyta</taxon>
        <taxon>Spermatophyta</taxon>
        <taxon>Magnoliopsida</taxon>
        <taxon>Liliopsida</taxon>
        <taxon>Poales</taxon>
        <taxon>Poaceae</taxon>
        <taxon>PACMAD clade</taxon>
        <taxon>Chloridoideae</taxon>
        <taxon>Eragrostideae</taxon>
        <taxon>Eragrostidinae</taxon>
        <taxon>Eragrostis</taxon>
    </lineage>
</organism>
<protein>
    <submittedName>
        <fullName evidence="1">Uncharacterized protein</fullName>
    </submittedName>
</protein>
<reference evidence="1 2" key="1">
    <citation type="journal article" date="2019" name="Sci. Rep.">
        <title>A high-quality genome of Eragrostis curvula grass provides insights into Poaceae evolution and supports new strategies to enhance forage quality.</title>
        <authorList>
            <person name="Carballo J."/>
            <person name="Santos B.A.C.M."/>
            <person name="Zappacosta D."/>
            <person name="Garbus I."/>
            <person name="Selva J.P."/>
            <person name="Gallo C.A."/>
            <person name="Diaz A."/>
            <person name="Albertini E."/>
            <person name="Caccamo M."/>
            <person name="Echenique V."/>
        </authorList>
    </citation>
    <scope>NUCLEOTIDE SEQUENCE [LARGE SCALE GENOMIC DNA]</scope>
    <source>
        <strain evidence="2">cv. Victoria</strain>
        <tissue evidence="1">Leaf</tissue>
    </source>
</reference>
<sequence length="148" mass="16118">MIVPNKFPEVSPEMLRRIRRAKKATLITETAVANGVLSGVVQVTGYFTGPVTNSKAAKKGMDFSSEIIVVSFWLKLNGTPFLPDVLTVETLEATDGLLLVVAHMLQQGYPRDGLSSPVPKRRHQLSFLVFSTGSDTMKKKSNGKEALA</sequence>
<gene>
    <name evidence="1" type="ORF">EJB05_13516</name>
</gene>
<comment type="caution">
    <text evidence="1">The sequence shown here is derived from an EMBL/GenBank/DDBJ whole genome shotgun (WGS) entry which is preliminary data.</text>
</comment>
<dbReference type="AlphaFoldDB" id="A0A5J9VVX0"/>
<proteinExistence type="predicted"/>